<feature type="repeat" description="WD" evidence="3">
    <location>
        <begin position="328"/>
        <end position="360"/>
    </location>
</feature>
<dbReference type="SMART" id="SM00320">
    <property type="entry name" value="WD40"/>
    <property type="match status" value="7"/>
</dbReference>
<dbReference type="InterPro" id="IPR001680">
    <property type="entry name" value="WD40_rpt"/>
</dbReference>
<keyword evidence="1 3" id="KW-0853">WD repeat</keyword>
<dbReference type="PANTHER" id="PTHR43979:SF1">
    <property type="entry name" value="PRE-MRNA-PROCESSING FACTOR 17"/>
    <property type="match status" value="1"/>
</dbReference>
<dbReference type="InterPro" id="IPR019775">
    <property type="entry name" value="WD40_repeat_CS"/>
</dbReference>
<feature type="repeat" description="WD" evidence="3">
    <location>
        <begin position="459"/>
        <end position="492"/>
    </location>
</feature>
<evidence type="ECO:0000256" key="2">
    <source>
        <dbReference type="ARBA" id="ARBA00022737"/>
    </source>
</evidence>
<accession>A0ABQ8P7H0</accession>
<dbReference type="PROSITE" id="PS50294">
    <property type="entry name" value="WD_REPEATS_REGION"/>
    <property type="match status" value="3"/>
</dbReference>
<dbReference type="Proteomes" id="UP001071777">
    <property type="component" value="Unassembled WGS sequence"/>
</dbReference>
<feature type="repeat" description="WD" evidence="3">
    <location>
        <begin position="199"/>
        <end position="235"/>
    </location>
</feature>
<evidence type="ECO:0000256" key="4">
    <source>
        <dbReference type="SAM" id="MobiDB-lite"/>
    </source>
</evidence>
<sequence length="492" mass="55917">MVLFKSNHSINTNIAAPKNSAPDVDERNTASINAKDTKFDTRVSSFSCSSAAFDFNYNSQTKTELNTKFRGLRSDKISNNALHKSDSCIGSKSNSYSSKKRRNRVPWREPGNEVFKEFTSDLPGGEFNQISHLKGAVHSDSHESDDSEPICDEDQVVSTFLGKERTDYQNRSWIVSPNEIRERTANEHCFVPKKLVKVLNAHTQGVQAIRYAPKTGHLLLSAGLDSQIKIWNINNKCMYIYHGHKNAVRDIQFSNKQRNCKNFYSCGYDKQTLFWDAEYGKIIWKYSNDKTPYCVSAHPTDEHSIIVGYSNKKAIQYDTRSNDIVQEYNEHQGAVNTVVFCEDGKRFVTTSDDKKMFVWDYGIPIVVKHIANPLMQSMPYVSLHSDGQHLVCQSMDNKILVYDSNANYKCTKKRFTGLFNSGYAIQCNSSPDGQYIISGDVNGKLHIWDWKTAKIIRSINAHEGVSMGCQWHPTIPSRITSCGWDGTIKIWE</sequence>
<evidence type="ECO:0000256" key="1">
    <source>
        <dbReference type="ARBA" id="ARBA00022574"/>
    </source>
</evidence>
<evidence type="ECO:0000256" key="3">
    <source>
        <dbReference type="PROSITE-ProRule" id="PRU00221"/>
    </source>
</evidence>
<dbReference type="EMBL" id="JAPCXB010000069">
    <property type="protein sequence ID" value="KAJ1610562.1"/>
    <property type="molecule type" value="Genomic_DNA"/>
</dbReference>
<organism evidence="5 6">
    <name type="scientific">Cryptosporidium canis</name>
    <dbReference type="NCBI Taxonomy" id="195482"/>
    <lineage>
        <taxon>Eukaryota</taxon>
        <taxon>Sar</taxon>
        <taxon>Alveolata</taxon>
        <taxon>Apicomplexa</taxon>
        <taxon>Conoidasida</taxon>
        <taxon>Coccidia</taxon>
        <taxon>Eucoccidiorida</taxon>
        <taxon>Eimeriorina</taxon>
        <taxon>Cryptosporidiidae</taxon>
        <taxon>Cryptosporidium</taxon>
    </lineage>
</organism>
<evidence type="ECO:0000313" key="5">
    <source>
        <dbReference type="EMBL" id="KAJ1610562.1"/>
    </source>
</evidence>
<dbReference type="Gene3D" id="2.130.10.10">
    <property type="entry name" value="YVTN repeat-like/Quinoprotein amine dehydrogenase"/>
    <property type="match status" value="1"/>
</dbReference>
<evidence type="ECO:0000313" key="6">
    <source>
        <dbReference type="Proteomes" id="UP001071777"/>
    </source>
</evidence>
<feature type="repeat" description="WD" evidence="3">
    <location>
        <begin position="430"/>
        <end position="458"/>
    </location>
</feature>
<keyword evidence="2" id="KW-0677">Repeat</keyword>
<dbReference type="PANTHER" id="PTHR43979">
    <property type="entry name" value="PRE-MRNA-PROCESSING FACTOR 17"/>
    <property type="match status" value="1"/>
</dbReference>
<dbReference type="CDD" id="cd00200">
    <property type="entry name" value="WD40"/>
    <property type="match status" value="1"/>
</dbReference>
<dbReference type="InterPro" id="IPR015943">
    <property type="entry name" value="WD40/YVTN_repeat-like_dom_sf"/>
</dbReference>
<comment type="caution">
    <text evidence="5">The sequence shown here is derived from an EMBL/GenBank/DDBJ whole genome shotgun (WGS) entry which is preliminary data.</text>
</comment>
<dbReference type="InterPro" id="IPR032847">
    <property type="entry name" value="PRPF17"/>
</dbReference>
<name>A0ABQ8P7H0_9CRYT</name>
<protein>
    <submittedName>
        <fullName evidence="5">Transducin/WD-40 repeat-like protein</fullName>
    </submittedName>
</protein>
<keyword evidence="6" id="KW-1185">Reference proteome</keyword>
<feature type="region of interest" description="Disordered" evidence="4">
    <location>
        <begin position="83"/>
        <end position="105"/>
    </location>
</feature>
<dbReference type="Pfam" id="PF00400">
    <property type="entry name" value="WD40"/>
    <property type="match status" value="5"/>
</dbReference>
<dbReference type="InterPro" id="IPR036322">
    <property type="entry name" value="WD40_repeat_dom_sf"/>
</dbReference>
<gene>
    <name evidence="5" type="ORF">OJ252_1848</name>
</gene>
<proteinExistence type="predicted"/>
<dbReference type="PROSITE" id="PS00678">
    <property type="entry name" value="WD_REPEATS_1"/>
    <property type="match status" value="1"/>
</dbReference>
<dbReference type="SUPFAM" id="SSF50978">
    <property type="entry name" value="WD40 repeat-like"/>
    <property type="match status" value="1"/>
</dbReference>
<dbReference type="PROSITE" id="PS50082">
    <property type="entry name" value="WD_REPEATS_2"/>
    <property type="match status" value="4"/>
</dbReference>
<reference evidence="5" key="1">
    <citation type="submission" date="2022-10" db="EMBL/GenBank/DDBJ databases">
        <title>Adaptive evolution leads to modifications in subtelomeric GC content in a zoonotic Cryptosporidium species.</title>
        <authorList>
            <person name="Li J."/>
            <person name="Feng Y."/>
            <person name="Xiao L."/>
        </authorList>
    </citation>
    <scope>NUCLEOTIDE SEQUENCE</scope>
    <source>
        <strain evidence="5">25894</strain>
    </source>
</reference>